<dbReference type="PANTHER" id="PTHR10332">
    <property type="entry name" value="EQUILIBRATIVE NUCLEOSIDE TRANSPORTER"/>
    <property type="match status" value="1"/>
</dbReference>
<feature type="non-terminal residue" evidence="9">
    <location>
        <position position="1"/>
    </location>
</feature>
<dbReference type="EMBL" id="VWYV01000970">
    <property type="protein sequence ID" value="NXE13064.1"/>
    <property type="molecule type" value="Genomic_DNA"/>
</dbReference>
<dbReference type="InterPro" id="IPR036259">
    <property type="entry name" value="MFS_trans_sf"/>
</dbReference>
<dbReference type="InterPro" id="IPR002259">
    <property type="entry name" value="Eqnu_transpt"/>
</dbReference>
<protein>
    <submittedName>
        <fullName evidence="9">S29A3 protein</fullName>
    </submittedName>
</protein>
<gene>
    <name evidence="9" type="primary">Slc29a3</name>
    <name evidence="9" type="ORF">LOPRUF_R02246</name>
</gene>
<accession>A0A7K8KEK1</accession>
<keyword evidence="5 8" id="KW-1133">Transmembrane helix</keyword>
<dbReference type="OrthoDB" id="46396at2759"/>
<name>A0A7K8KEK1_9AVES</name>
<sequence length="465" mass="50433">ARTMRPAAGSFPPDEEPLLDEPSANGFSRRKPSDRFHGAYIIFFLLGIGSLLPWNFFITAKHYWTYKLQNCSDQVGPAGQAAADLRDFFESYISIASTVPSVLCLIGNFLLVNKVPASVRILSSLFVMLAVFLVITVLVKVDTSTWTTPFFALTIGCVVVVSSASTIFSSSIFGLSSRFPMRNLQALISGQAMGGTISAVASVIDLAAAADVTDSALAYFLTADIFIVVCIMVYLLLPRLEYSRYYMSSQESPSQAAVLPNSSAEDEAEPGGTADASFLAKSTGIPPLRPILQKTALLGFCLFYVFFISIIIFPSLSSNIESVSKSSGSLWSTKYFAPLTSFLLYNFADWCGRQITAWIQAPGPKSKLLPALVLLRTVFLPLFILSNYQPRAHIQTVVFKRDLYPVVFTVLLGLSNGYLGTLVMVYGPKIVPKELAEAAGVVMTFYLVLGLAVGSACSVLIVHLV</sequence>
<dbReference type="PANTHER" id="PTHR10332:SF17">
    <property type="entry name" value="EQUILIBRATIVE NUCLEOSIDE TRANSPORTER 3"/>
    <property type="match status" value="1"/>
</dbReference>
<feature type="transmembrane region" description="Helical" evidence="8">
    <location>
        <begin position="151"/>
        <end position="175"/>
    </location>
</feature>
<feature type="transmembrane region" description="Helical" evidence="8">
    <location>
        <begin position="216"/>
        <end position="237"/>
    </location>
</feature>
<evidence type="ECO:0000256" key="7">
    <source>
        <dbReference type="SAM" id="MobiDB-lite"/>
    </source>
</evidence>
<dbReference type="PRINTS" id="PR01130">
    <property type="entry name" value="DERENTRNSPRT"/>
</dbReference>
<dbReference type="GO" id="GO:0005337">
    <property type="term" value="F:nucleoside transmembrane transporter activity"/>
    <property type="evidence" value="ECO:0007669"/>
    <property type="project" value="InterPro"/>
</dbReference>
<keyword evidence="4 8" id="KW-0812">Transmembrane</keyword>
<dbReference type="GO" id="GO:0005886">
    <property type="term" value="C:plasma membrane"/>
    <property type="evidence" value="ECO:0007669"/>
    <property type="project" value="TreeGrafter"/>
</dbReference>
<keyword evidence="10" id="KW-1185">Reference proteome</keyword>
<evidence type="ECO:0000313" key="10">
    <source>
        <dbReference type="Proteomes" id="UP000533896"/>
    </source>
</evidence>
<dbReference type="AlphaFoldDB" id="A0A7K8KEK1"/>
<dbReference type="Pfam" id="PF01733">
    <property type="entry name" value="Nucleoside_tran"/>
    <property type="match status" value="1"/>
</dbReference>
<evidence type="ECO:0000256" key="2">
    <source>
        <dbReference type="ARBA" id="ARBA00007965"/>
    </source>
</evidence>
<dbReference type="SUPFAM" id="SSF103473">
    <property type="entry name" value="MFS general substrate transporter"/>
    <property type="match status" value="1"/>
</dbReference>
<comment type="caution">
    <text evidence="9">The sequence shown here is derived from an EMBL/GenBank/DDBJ whole genome shotgun (WGS) entry which is preliminary data.</text>
</comment>
<comment type="similarity">
    <text evidence="2">Belongs to the SLC29A/ENT transporter (TC 2.A.57) family.</text>
</comment>
<keyword evidence="6 8" id="KW-0472">Membrane</keyword>
<feature type="non-terminal residue" evidence="9">
    <location>
        <position position="465"/>
    </location>
</feature>
<feature type="transmembrane region" description="Helical" evidence="8">
    <location>
        <begin position="119"/>
        <end position="139"/>
    </location>
</feature>
<organism evidence="9 10">
    <name type="scientific">Lophotis ruficrista</name>
    <dbReference type="NCBI Taxonomy" id="172689"/>
    <lineage>
        <taxon>Eukaryota</taxon>
        <taxon>Metazoa</taxon>
        <taxon>Chordata</taxon>
        <taxon>Craniata</taxon>
        <taxon>Vertebrata</taxon>
        <taxon>Euteleostomi</taxon>
        <taxon>Archelosauria</taxon>
        <taxon>Archosauria</taxon>
        <taxon>Dinosauria</taxon>
        <taxon>Saurischia</taxon>
        <taxon>Theropoda</taxon>
        <taxon>Coelurosauria</taxon>
        <taxon>Aves</taxon>
        <taxon>Neognathae</taxon>
        <taxon>Neoaves</taxon>
        <taxon>Otidimorphae</taxon>
        <taxon>Otidiformes</taxon>
        <taxon>Otididae</taxon>
        <taxon>Lophotis</taxon>
    </lineage>
</organism>
<feature type="transmembrane region" description="Helical" evidence="8">
    <location>
        <begin position="38"/>
        <end position="58"/>
    </location>
</feature>
<feature type="transmembrane region" description="Helical" evidence="8">
    <location>
        <begin position="296"/>
        <end position="316"/>
    </location>
</feature>
<evidence type="ECO:0000256" key="5">
    <source>
        <dbReference type="ARBA" id="ARBA00022989"/>
    </source>
</evidence>
<feature type="transmembrane region" description="Helical" evidence="8">
    <location>
        <begin position="368"/>
        <end position="386"/>
    </location>
</feature>
<evidence type="ECO:0000256" key="8">
    <source>
        <dbReference type="SAM" id="Phobius"/>
    </source>
</evidence>
<reference evidence="9 10" key="1">
    <citation type="submission" date="2019-09" db="EMBL/GenBank/DDBJ databases">
        <title>Bird 10,000 Genomes (B10K) Project - Family phase.</title>
        <authorList>
            <person name="Zhang G."/>
        </authorList>
    </citation>
    <scope>NUCLEOTIDE SEQUENCE [LARGE SCALE GENOMIC DNA]</scope>
    <source>
        <strain evidence="9">B10K-CU-031-23</strain>
    </source>
</reference>
<feature type="transmembrane region" description="Helical" evidence="8">
    <location>
        <begin position="92"/>
        <end position="112"/>
    </location>
</feature>
<proteinExistence type="inferred from homology"/>
<evidence type="ECO:0000256" key="1">
    <source>
        <dbReference type="ARBA" id="ARBA00004141"/>
    </source>
</evidence>
<evidence type="ECO:0000256" key="6">
    <source>
        <dbReference type="ARBA" id="ARBA00023136"/>
    </source>
</evidence>
<dbReference type="PIRSF" id="PIRSF016379">
    <property type="entry name" value="ENT"/>
    <property type="match status" value="1"/>
</dbReference>
<dbReference type="Proteomes" id="UP000533896">
    <property type="component" value="Unassembled WGS sequence"/>
</dbReference>
<keyword evidence="3" id="KW-0813">Transport</keyword>
<feature type="transmembrane region" description="Helical" evidence="8">
    <location>
        <begin position="406"/>
        <end position="426"/>
    </location>
</feature>
<evidence type="ECO:0000256" key="3">
    <source>
        <dbReference type="ARBA" id="ARBA00022448"/>
    </source>
</evidence>
<feature type="region of interest" description="Disordered" evidence="7">
    <location>
        <begin position="1"/>
        <end position="26"/>
    </location>
</feature>
<feature type="transmembrane region" description="Helical" evidence="8">
    <location>
        <begin position="438"/>
        <end position="462"/>
    </location>
</feature>
<evidence type="ECO:0000256" key="4">
    <source>
        <dbReference type="ARBA" id="ARBA00022692"/>
    </source>
</evidence>
<feature type="transmembrane region" description="Helical" evidence="8">
    <location>
        <begin position="187"/>
        <end position="210"/>
    </location>
</feature>
<evidence type="ECO:0000313" key="9">
    <source>
        <dbReference type="EMBL" id="NXE13064.1"/>
    </source>
</evidence>
<dbReference type="GO" id="GO:0005794">
    <property type="term" value="C:Golgi apparatus"/>
    <property type="evidence" value="ECO:0007669"/>
    <property type="project" value="TreeGrafter"/>
</dbReference>
<comment type="subcellular location">
    <subcellularLocation>
        <location evidence="1">Membrane</location>
        <topology evidence="1">Multi-pass membrane protein</topology>
    </subcellularLocation>
</comment>